<feature type="region of interest" description="Disordered" evidence="1">
    <location>
        <begin position="211"/>
        <end position="255"/>
    </location>
</feature>
<accession>A0A9D3MJE6</accession>
<dbReference type="Proteomes" id="UP001044222">
    <property type="component" value="Unassembled WGS sequence"/>
</dbReference>
<dbReference type="PANTHER" id="PTHR21465:SF2">
    <property type="entry name" value="ZINC FINGER PROTEIN 469"/>
    <property type="match status" value="1"/>
</dbReference>
<evidence type="ECO:0000313" key="3">
    <source>
        <dbReference type="Proteomes" id="UP001044222"/>
    </source>
</evidence>
<dbReference type="EMBL" id="JAFIRN010000005">
    <property type="protein sequence ID" value="KAG5848748.1"/>
    <property type="molecule type" value="Genomic_DNA"/>
</dbReference>
<comment type="caution">
    <text evidence="2">The sequence shown here is derived from an EMBL/GenBank/DDBJ whole genome shotgun (WGS) entry which is preliminary data.</text>
</comment>
<dbReference type="InterPro" id="IPR039270">
    <property type="entry name" value="ZNF469"/>
</dbReference>
<feature type="compositionally biased region" description="Basic residues" evidence="1">
    <location>
        <begin position="119"/>
        <end position="128"/>
    </location>
</feature>
<dbReference type="AlphaFoldDB" id="A0A9D3MJE6"/>
<feature type="non-terminal residue" evidence="2">
    <location>
        <position position="432"/>
    </location>
</feature>
<feature type="compositionally biased region" description="Polar residues" evidence="1">
    <location>
        <begin position="241"/>
        <end position="252"/>
    </location>
</feature>
<feature type="compositionally biased region" description="Polar residues" evidence="1">
    <location>
        <begin position="211"/>
        <end position="225"/>
    </location>
</feature>
<feature type="compositionally biased region" description="Basic and acidic residues" evidence="1">
    <location>
        <begin position="415"/>
        <end position="424"/>
    </location>
</feature>
<evidence type="ECO:0000313" key="2">
    <source>
        <dbReference type="EMBL" id="KAG5848748.1"/>
    </source>
</evidence>
<protein>
    <submittedName>
        <fullName evidence="2">Uncharacterized protein</fullName>
    </submittedName>
</protein>
<organism evidence="2 3">
    <name type="scientific">Anguilla anguilla</name>
    <name type="common">European freshwater eel</name>
    <name type="synonym">Muraena anguilla</name>
    <dbReference type="NCBI Taxonomy" id="7936"/>
    <lineage>
        <taxon>Eukaryota</taxon>
        <taxon>Metazoa</taxon>
        <taxon>Chordata</taxon>
        <taxon>Craniata</taxon>
        <taxon>Vertebrata</taxon>
        <taxon>Euteleostomi</taxon>
        <taxon>Actinopterygii</taxon>
        <taxon>Neopterygii</taxon>
        <taxon>Teleostei</taxon>
        <taxon>Anguilliformes</taxon>
        <taxon>Anguillidae</taxon>
        <taxon>Anguilla</taxon>
    </lineage>
</organism>
<feature type="compositionally biased region" description="Basic and acidic residues" evidence="1">
    <location>
        <begin position="21"/>
        <end position="31"/>
    </location>
</feature>
<feature type="compositionally biased region" description="Polar residues" evidence="1">
    <location>
        <begin position="373"/>
        <end position="394"/>
    </location>
</feature>
<feature type="region of interest" description="Disordered" evidence="1">
    <location>
        <begin position="1"/>
        <end position="179"/>
    </location>
</feature>
<reference evidence="2" key="1">
    <citation type="submission" date="2021-01" db="EMBL/GenBank/DDBJ databases">
        <title>A chromosome-scale assembly of European eel, Anguilla anguilla.</title>
        <authorList>
            <person name="Henkel C."/>
            <person name="Jong-Raadsen S.A."/>
            <person name="Dufour S."/>
            <person name="Weltzien F.-A."/>
            <person name="Palstra A.P."/>
            <person name="Pelster B."/>
            <person name="Spaink H.P."/>
            <person name="Van Den Thillart G.E."/>
            <person name="Jansen H."/>
            <person name="Zahm M."/>
            <person name="Klopp C."/>
            <person name="Cedric C."/>
            <person name="Louis A."/>
            <person name="Berthelot C."/>
            <person name="Parey E."/>
            <person name="Roest Crollius H."/>
            <person name="Montfort J."/>
            <person name="Robinson-Rechavi M."/>
            <person name="Bucao C."/>
            <person name="Bouchez O."/>
            <person name="Gislard M."/>
            <person name="Lluch J."/>
            <person name="Milhes M."/>
            <person name="Lampietro C."/>
            <person name="Lopez Roques C."/>
            <person name="Donnadieu C."/>
            <person name="Braasch I."/>
            <person name="Desvignes T."/>
            <person name="Postlethwait J."/>
            <person name="Bobe J."/>
            <person name="Guiguen Y."/>
            <person name="Dirks R."/>
        </authorList>
    </citation>
    <scope>NUCLEOTIDE SEQUENCE</scope>
    <source>
        <strain evidence="2">Tag_6206</strain>
        <tissue evidence="2">Liver</tissue>
    </source>
</reference>
<feature type="compositionally biased region" description="Low complexity" evidence="1">
    <location>
        <begin position="107"/>
        <end position="118"/>
    </location>
</feature>
<dbReference type="PANTHER" id="PTHR21465">
    <property type="entry name" value="ZINC FINGER PROTEIN 469"/>
    <property type="match status" value="1"/>
</dbReference>
<feature type="compositionally biased region" description="Basic residues" evidence="1">
    <location>
        <begin position="395"/>
        <end position="404"/>
    </location>
</feature>
<feature type="region of interest" description="Disordered" evidence="1">
    <location>
        <begin position="345"/>
        <end position="432"/>
    </location>
</feature>
<feature type="compositionally biased region" description="Polar residues" evidence="1">
    <location>
        <begin position="135"/>
        <end position="149"/>
    </location>
</feature>
<keyword evidence="3" id="KW-1185">Reference proteome</keyword>
<gene>
    <name evidence="2" type="ORF">ANANG_G00102720</name>
</gene>
<sequence length="432" mass="47702">MGSTAKETPARRAHTMTGETQHARAVKESDNVSKQQEAGALPERFGAELKQESAGQYKTGCPEPRALSRTKECTQREAVIRPQQAGKIDFKSLQNRPKFTSDRTWHSSKGSPQSPSGKSRTRDKSKRSGKAERGNPQQLYRLSISNPRANPTIGIAYPQQKFTPPKKLEAGRGPISGSYRFHVPSIPEREAELQQEELSYNRCFQEASSNITSTNYTSQADSSAGGTPAHQHPPPPQQQPSLRDNNNSQPGSQLLFPEFPVNRAVSWQSPDKSFSGANYGASSQKLPIFSEGDKVNATLVPLQFQYGYPSLQDAEVDPFPCDQNNRPQDYLDIALATAQVTHSSFTFHTSGEGQEDTQTDSQFSNKQPEGRSSYAQLSQHAQYLQSQHETQSSLHCHKGRSKHHTNSENSVPGLHKIDQGKDTVPDNPGSFN</sequence>
<evidence type="ECO:0000256" key="1">
    <source>
        <dbReference type="SAM" id="MobiDB-lite"/>
    </source>
</evidence>
<proteinExistence type="predicted"/>
<feature type="compositionally biased region" description="Basic and acidic residues" evidence="1">
    <location>
        <begin position="69"/>
        <end position="79"/>
    </location>
</feature>
<name>A0A9D3MJE6_ANGAN</name>